<dbReference type="EMBL" id="JAFJYC010000001">
    <property type="protein sequence ID" value="MBT9431249.1"/>
    <property type="molecule type" value="Genomic_DNA"/>
</dbReference>
<dbReference type="CDD" id="cd04784">
    <property type="entry name" value="HTH_CadR-PbrR"/>
    <property type="match status" value="1"/>
</dbReference>
<accession>A0ABS5Y9B1</accession>
<dbReference type="InterPro" id="IPR047057">
    <property type="entry name" value="MerR_fam"/>
</dbReference>
<evidence type="ECO:0000256" key="1">
    <source>
        <dbReference type="ARBA" id="ARBA00023125"/>
    </source>
</evidence>
<evidence type="ECO:0000256" key="3">
    <source>
        <dbReference type="SAM" id="MobiDB-lite"/>
    </source>
</evidence>
<keyword evidence="2" id="KW-0175">Coiled coil</keyword>
<gene>
    <name evidence="5" type="primary">cadR</name>
    <name evidence="5" type="ORF">JZM24_02050</name>
</gene>
<feature type="region of interest" description="Disordered" evidence="3">
    <location>
        <begin position="132"/>
        <end position="159"/>
    </location>
</feature>
<dbReference type="Gene3D" id="1.10.1660.10">
    <property type="match status" value="1"/>
</dbReference>
<evidence type="ECO:0000313" key="5">
    <source>
        <dbReference type="EMBL" id="MBT9431249.1"/>
    </source>
</evidence>
<dbReference type="SMART" id="SM00422">
    <property type="entry name" value="HTH_MERR"/>
    <property type="match status" value="1"/>
</dbReference>
<sequence length="159" mass="18030">MKIGELARQAACPVETVRYYEREQLLPAALRDLNNNYRHYDQRHLEQLVFVRRCRSLEMTHDEIRELLAARREPDAGCSAIDGLIEAHLEHVRTRMMELQALEAELNDLRGRCDAARATRHCGILHELDHKAPPAREQSAAHGSHVAGRLHGTDVNGSA</sequence>
<feature type="coiled-coil region" evidence="2">
    <location>
        <begin position="92"/>
        <end position="119"/>
    </location>
</feature>
<dbReference type="PANTHER" id="PTHR30204:SF92">
    <property type="entry name" value="HTH-TYPE TRANSCRIPTIONAL REGULATOR ZNTR"/>
    <property type="match status" value="1"/>
</dbReference>
<keyword evidence="1" id="KW-0238">DNA-binding</keyword>
<dbReference type="InterPro" id="IPR000551">
    <property type="entry name" value="MerR-type_HTH_dom"/>
</dbReference>
<evidence type="ECO:0000313" key="6">
    <source>
        <dbReference type="Proteomes" id="UP000811282"/>
    </source>
</evidence>
<dbReference type="Proteomes" id="UP000811282">
    <property type="component" value="Unassembled WGS sequence"/>
</dbReference>
<feature type="domain" description="HTH merR-type" evidence="4">
    <location>
        <begin position="1"/>
        <end position="70"/>
    </location>
</feature>
<reference evidence="5 6" key="1">
    <citation type="journal article" date="2021" name="Genome Biol. Evol.">
        <title>The evolution of interdependence in a four-way mealybug symbiosis.</title>
        <authorList>
            <person name="Garber A.I."/>
            <person name="Kupper M."/>
            <person name="Laetsch D.R."/>
            <person name="Weldon S.R."/>
            <person name="Ladinsky M.S."/>
            <person name="Bjorkman P.J."/>
            <person name="McCutcheon J.P."/>
        </authorList>
    </citation>
    <scope>NUCLEOTIDE SEQUENCE [LARGE SCALE GENOMIC DNA]</scope>
    <source>
        <strain evidence="5">SOD</strain>
    </source>
</reference>
<name>A0ABS5Y9B1_9GAMM</name>
<protein>
    <submittedName>
        <fullName evidence="5">Cd(II)/Pb(II)-responsive transcriptional regulator</fullName>
    </submittedName>
</protein>
<dbReference type="InterPro" id="IPR011791">
    <property type="entry name" value="CadR-PbrR"/>
</dbReference>
<dbReference type="PANTHER" id="PTHR30204">
    <property type="entry name" value="REDOX-CYCLING DRUG-SENSING TRANSCRIPTIONAL ACTIVATOR SOXR"/>
    <property type="match status" value="1"/>
</dbReference>
<dbReference type="SUPFAM" id="SSF46955">
    <property type="entry name" value="Putative DNA-binding domain"/>
    <property type="match status" value="1"/>
</dbReference>
<proteinExistence type="predicted"/>
<comment type="caution">
    <text evidence="5">The sequence shown here is derived from an EMBL/GenBank/DDBJ whole genome shotgun (WGS) entry which is preliminary data.</text>
</comment>
<organism evidence="5 6">
    <name type="scientific">Candidatus Sodalis endolongispinus</name>
    <dbReference type="NCBI Taxonomy" id="2812662"/>
    <lineage>
        <taxon>Bacteria</taxon>
        <taxon>Pseudomonadati</taxon>
        <taxon>Pseudomonadota</taxon>
        <taxon>Gammaproteobacteria</taxon>
        <taxon>Enterobacterales</taxon>
        <taxon>Bruguierivoracaceae</taxon>
        <taxon>Sodalis</taxon>
    </lineage>
</organism>
<evidence type="ECO:0000259" key="4">
    <source>
        <dbReference type="PROSITE" id="PS50937"/>
    </source>
</evidence>
<dbReference type="RefSeq" id="WP_215668401.1">
    <property type="nucleotide sequence ID" value="NZ_JAFJYC010000001.1"/>
</dbReference>
<dbReference type="PROSITE" id="PS50937">
    <property type="entry name" value="HTH_MERR_2"/>
    <property type="match status" value="1"/>
</dbReference>
<evidence type="ECO:0000256" key="2">
    <source>
        <dbReference type="SAM" id="Coils"/>
    </source>
</evidence>
<dbReference type="NCBIfam" id="TIGR02047">
    <property type="entry name" value="CadR-PbrR"/>
    <property type="match status" value="1"/>
</dbReference>
<dbReference type="InterPro" id="IPR009061">
    <property type="entry name" value="DNA-bd_dom_put_sf"/>
</dbReference>
<keyword evidence="6" id="KW-1185">Reference proteome</keyword>
<dbReference type="Pfam" id="PF13411">
    <property type="entry name" value="MerR_1"/>
    <property type="match status" value="1"/>
</dbReference>